<organism evidence="2 3">
    <name type="scientific">Candidatus Wildermuthbacteria bacterium RIFCSPHIGHO2_02_FULL_47_12</name>
    <dbReference type="NCBI Taxonomy" id="1802451"/>
    <lineage>
        <taxon>Bacteria</taxon>
        <taxon>Candidatus Wildermuthiibacteriota</taxon>
    </lineage>
</organism>
<dbReference type="InterPro" id="IPR007165">
    <property type="entry name" value="Phage_holin_4_2"/>
</dbReference>
<evidence type="ECO:0000313" key="3">
    <source>
        <dbReference type="Proteomes" id="UP000176901"/>
    </source>
</evidence>
<sequence length="113" mass="11830">MLQTIILSLAAGIGGLWIATQFIPGVSFEGSWQTFLMAAGVLGIILIIIKPILGFLSFIVRIVVLGALLFGVVWGLDIAFPALNIIGLIPLAWTVLAVGGASIILSFLGRGKL</sequence>
<proteinExistence type="predicted"/>
<protein>
    <recommendedName>
        <fullName evidence="4">Phage holin family protein</fullName>
    </recommendedName>
</protein>
<dbReference type="AlphaFoldDB" id="A0A1G2R1N6"/>
<comment type="caution">
    <text evidence="2">The sequence shown here is derived from an EMBL/GenBank/DDBJ whole genome shotgun (WGS) entry which is preliminary data.</text>
</comment>
<feature type="transmembrane region" description="Helical" evidence="1">
    <location>
        <begin position="31"/>
        <end position="49"/>
    </location>
</feature>
<gene>
    <name evidence="2" type="ORF">A3C82_00780</name>
</gene>
<accession>A0A1G2R1N6</accession>
<keyword evidence="1" id="KW-0472">Membrane</keyword>
<keyword evidence="1" id="KW-1133">Transmembrane helix</keyword>
<feature type="transmembrane region" description="Helical" evidence="1">
    <location>
        <begin position="82"/>
        <end position="108"/>
    </location>
</feature>
<evidence type="ECO:0008006" key="4">
    <source>
        <dbReference type="Google" id="ProtNLM"/>
    </source>
</evidence>
<dbReference type="Pfam" id="PF04020">
    <property type="entry name" value="Phage_holin_4_2"/>
    <property type="match status" value="1"/>
</dbReference>
<evidence type="ECO:0000256" key="1">
    <source>
        <dbReference type="SAM" id="Phobius"/>
    </source>
</evidence>
<reference evidence="2 3" key="1">
    <citation type="journal article" date="2016" name="Nat. Commun.">
        <title>Thousands of microbial genomes shed light on interconnected biogeochemical processes in an aquifer system.</title>
        <authorList>
            <person name="Anantharaman K."/>
            <person name="Brown C.T."/>
            <person name="Hug L.A."/>
            <person name="Sharon I."/>
            <person name="Castelle C.J."/>
            <person name="Probst A.J."/>
            <person name="Thomas B.C."/>
            <person name="Singh A."/>
            <person name="Wilkins M.J."/>
            <person name="Karaoz U."/>
            <person name="Brodie E.L."/>
            <person name="Williams K.H."/>
            <person name="Hubbard S.S."/>
            <person name="Banfield J.F."/>
        </authorList>
    </citation>
    <scope>NUCLEOTIDE SEQUENCE [LARGE SCALE GENOMIC DNA]</scope>
</reference>
<evidence type="ECO:0000313" key="2">
    <source>
        <dbReference type="EMBL" id="OHA66794.1"/>
    </source>
</evidence>
<dbReference type="Proteomes" id="UP000176901">
    <property type="component" value="Unassembled WGS sequence"/>
</dbReference>
<dbReference type="EMBL" id="MHTW01000024">
    <property type="protein sequence ID" value="OHA66794.1"/>
    <property type="molecule type" value="Genomic_DNA"/>
</dbReference>
<feature type="transmembrane region" description="Helical" evidence="1">
    <location>
        <begin position="56"/>
        <end position="76"/>
    </location>
</feature>
<keyword evidence="1" id="KW-0812">Transmembrane</keyword>
<dbReference type="STRING" id="1802451.A3C82_00780"/>
<name>A0A1G2R1N6_9BACT</name>